<keyword evidence="6" id="KW-1185">Reference proteome</keyword>
<dbReference type="STRING" id="1157962.A0A250XSM2"/>
<dbReference type="OrthoDB" id="417678at2759"/>
<dbReference type="InterPro" id="IPR049629">
    <property type="entry name" value="DPY30_SDC1_DD"/>
</dbReference>
<reference evidence="5 6" key="1">
    <citation type="submission" date="2017-08" db="EMBL/GenBank/DDBJ databases">
        <title>Acidophilic green algal genome provides insights into adaptation to an acidic environment.</title>
        <authorList>
            <person name="Hirooka S."/>
            <person name="Hirose Y."/>
            <person name="Kanesaki Y."/>
            <person name="Higuchi S."/>
            <person name="Fujiwara T."/>
            <person name="Onuma R."/>
            <person name="Era A."/>
            <person name="Ohbayashi R."/>
            <person name="Uzuka A."/>
            <person name="Nozaki H."/>
            <person name="Yoshikawa H."/>
            <person name="Miyagishima S.Y."/>
        </authorList>
    </citation>
    <scope>NUCLEOTIDE SEQUENCE [LARGE SCALE GENOMIC DNA]</scope>
    <source>
        <strain evidence="5 6">NIES-2499</strain>
    </source>
</reference>
<dbReference type="EMBL" id="BEGY01000221">
    <property type="protein sequence ID" value="GAX86055.1"/>
    <property type="molecule type" value="Genomic_DNA"/>
</dbReference>
<dbReference type="Proteomes" id="UP000232323">
    <property type="component" value="Unassembled WGS sequence"/>
</dbReference>
<dbReference type="InterPro" id="IPR007858">
    <property type="entry name" value="Dpy-30_motif"/>
</dbReference>
<comment type="subcellular location">
    <subcellularLocation>
        <location evidence="1">Nucleus</location>
    </subcellularLocation>
</comment>
<name>A0A250XSM2_9CHLO</name>
<keyword evidence="3" id="KW-0539">Nucleus</keyword>
<evidence type="ECO:0000256" key="3">
    <source>
        <dbReference type="ARBA" id="ARBA00023242"/>
    </source>
</evidence>
<dbReference type="GO" id="GO:0005634">
    <property type="term" value="C:nucleus"/>
    <property type="evidence" value="ECO:0007669"/>
    <property type="project" value="UniProtKB-SubCell"/>
</dbReference>
<proteinExistence type="inferred from homology"/>
<feature type="region of interest" description="Disordered" evidence="4">
    <location>
        <begin position="29"/>
        <end position="168"/>
    </location>
</feature>
<dbReference type="CDD" id="cd22965">
    <property type="entry name" value="DD_DPY30_SDC1"/>
    <property type="match status" value="1"/>
</dbReference>
<evidence type="ECO:0000256" key="1">
    <source>
        <dbReference type="ARBA" id="ARBA00004123"/>
    </source>
</evidence>
<dbReference type="Pfam" id="PF05186">
    <property type="entry name" value="Dpy-30"/>
    <property type="match status" value="1"/>
</dbReference>
<dbReference type="AlphaFoldDB" id="A0A250XSM2"/>
<feature type="compositionally biased region" description="Basic and acidic residues" evidence="4">
    <location>
        <begin position="129"/>
        <end position="138"/>
    </location>
</feature>
<sequence length="230" mass="25339">MHLCGKCVDVHNENSSIDEESTRFLVNMADAQNLDEGDSKNLNAEDEKGALEPDGIADRGKQLEGKQEIPPSQENEEQKEEETLPEETEGQAEPEEIAGANETGDLERNKEQPEEEQPEAEVEQPSSREPADPAEHVEPVFSEQEQDPEAVNDRSGVGGDMTEDAVDPPIHPIQVAQPAVGSGVPGVSIRNYLDSTVIPVLRLGLRELVKQRPQDPFDFLSNFIKENKPK</sequence>
<feature type="compositionally biased region" description="Basic and acidic residues" evidence="4">
    <location>
        <begin position="37"/>
        <end position="67"/>
    </location>
</feature>
<organism evidence="5 6">
    <name type="scientific">Chlamydomonas eustigma</name>
    <dbReference type="NCBI Taxonomy" id="1157962"/>
    <lineage>
        <taxon>Eukaryota</taxon>
        <taxon>Viridiplantae</taxon>
        <taxon>Chlorophyta</taxon>
        <taxon>core chlorophytes</taxon>
        <taxon>Chlorophyceae</taxon>
        <taxon>CS clade</taxon>
        <taxon>Chlamydomonadales</taxon>
        <taxon>Chlamydomonadaceae</taxon>
        <taxon>Chlamydomonas</taxon>
    </lineage>
</organism>
<comment type="caution">
    <text evidence="5">The sequence shown here is derived from an EMBL/GenBank/DDBJ whole genome shotgun (WGS) entry which is preliminary data.</text>
</comment>
<gene>
    <name evidence="5" type="ORF">CEUSTIGMA_g13470.t1</name>
</gene>
<dbReference type="Gene3D" id="1.20.890.10">
    <property type="entry name" value="cAMP-dependent protein kinase regulatory subunit, dimerization-anchoring domain"/>
    <property type="match status" value="1"/>
</dbReference>
<feature type="compositionally biased region" description="Acidic residues" evidence="4">
    <location>
        <begin position="74"/>
        <end position="96"/>
    </location>
</feature>
<evidence type="ECO:0000256" key="2">
    <source>
        <dbReference type="ARBA" id="ARBA00010849"/>
    </source>
</evidence>
<evidence type="ECO:0000313" key="6">
    <source>
        <dbReference type="Proteomes" id="UP000232323"/>
    </source>
</evidence>
<protein>
    <submittedName>
        <fullName evidence="5">Uncharacterized protein</fullName>
    </submittedName>
</protein>
<feature type="compositionally biased region" description="Acidic residues" evidence="4">
    <location>
        <begin position="113"/>
        <end position="122"/>
    </location>
</feature>
<comment type="similarity">
    <text evidence="2">Belongs to the dpy-30 family.</text>
</comment>
<evidence type="ECO:0000313" key="5">
    <source>
        <dbReference type="EMBL" id="GAX86055.1"/>
    </source>
</evidence>
<evidence type="ECO:0000256" key="4">
    <source>
        <dbReference type="SAM" id="MobiDB-lite"/>
    </source>
</evidence>
<accession>A0A250XSM2</accession>